<organism evidence="1 2">
    <name type="scientific">Segatella bryantii</name>
    <name type="common">Prevotella bryantii</name>
    <dbReference type="NCBI Taxonomy" id="77095"/>
    <lineage>
        <taxon>Bacteria</taxon>
        <taxon>Pseudomonadati</taxon>
        <taxon>Bacteroidota</taxon>
        <taxon>Bacteroidia</taxon>
        <taxon>Bacteroidales</taxon>
        <taxon>Prevotellaceae</taxon>
        <taxon>Segatella</taxon>
    </lineage>
</organism>
<evidence type="ECO:0000313" key="1">
    <source>
        <dbReference type="EMBL" id="GJG27284.1"/>
    </source>
</evidence>
<reference evidence="1" key="1">
    <citation type="submission" date="2021-08" db="EMBL/GenBank/DDBJ databases">
        <title>Prevotella lacticifex sp. nov., isolated from rumen of cow.</title>
        <authorList>
            <person name="Shinkai T."/>
            <person name="Ikeyama N."/>
            <person name="Kumagai M."/>
            <person name="Ohmori H."/>
            <person name="Sakamoto M."/>
            <person name="Ohkuma M."/>
            <person name="Mitsumori M."/>
        </authorList>
    </citation>
    <scope>NUCLEOTIDE SEQUENCE</scope>
    <source>
        <strain evidence="1">DSM 11371</strain>
    </source>
</reference>
<name>A0AA37HWT9_SEGBR</name>
<sequence length="251" mass="29592">MKKSIHRDLISILRENLSQDMDIVDNLADTDIVYIFGAWRMQDAIFARKVRQMGIPYILIPLGHISRWNIEHYLIKRIIQSVLYQKLLAKKAGCIITTSKLEDTYLKKLKWNQNIIYVTNCLYSQVTTNSETANEIWQCGNKILTSFTQEKEEKIHKITDDEIIYQILLIKNRMPHQNIPFQMVDQLHCLLKNTEYNDDELEEKIEKMKLKKFSESLFAVAMEKTGLTEGFIPFPQKVNKLSKKINKYIKF</sequence>
<protein>
    <submittedName>
        <fullName evidence="1">Uncharacterized protein</fullName>
    </submittedName>
</protein>
<proteinExistence type="predicted"/>
<gene>
    <name evidence="1" type="ORF">PRRU23_09840</name>
</gene>
<dbReference type="Proteomes" id="UP000887043">
    <property type="component" value="Unassembled WGS sequence"/>
</dbReference>
<dbReference type="AlphaFoldDB" id="A0AA37HWT9"/>
<comment type="caution">
    <text evidence="1">The sequence shown here is derived from an EMBL/GenBank/DDBJ whole genome shotgun (WGS) entry which is preliminary data.</text>
</comment>
<evidence type="ECO:0000313" key="2">
    <source>
        <dbReference type="Proteomes" id="UP000887043"/>
    </source>
</evidence>
<accession>A0AA37HWT9</accession>
<dbReference type="EMBL" id="BPTR01000001">
    <property type="protein sequence ID" value="GJG27284.1"/>
    <property type="molecule type" value="Genomic_DNA"/>
</dbReference>